<feature type="domain" description="ABC transporter" evidence="1">
    <location>
        <begin position="1"/>
        <end position="129"/>
    </location>
</feature>
<keyword evidence="3" id="KW-1185">Reference proteome</keyword>
<name>A0A813A1R1_9DINO</name>
<dbReference type="Proteomes" id="UP000601435">
    <property type="component" value="Unassembled WGS sequence"/>
</dbReference>
<dbReference type="SUPFAM" id="SSF52540">
    <property type="entry name" value="P-loop containing nucleoside triphosphate hydrolases"/>
    <property type="match status" value="1"/>
</dbReference>
<evidence type="ECO:0000313" key="2">
    <source>
        <dbReference type="EMBL" id="CAE7845380.1"/>
    </source>
</evidence>
<evidence type="ECO:0000313" key="3">
    <source>
        <dbReference type="Proteomes" id="UP000601435"/>
    </source>
</evidence>
<dbReference type="GO" id="GO:0140359">
    <property type="term" value="F:ABC-type transporter activity"/>
    <property type="evidence" value="ECO:0007669"/>
    <property type="project" value="InterPro"/>
</dbReference>
<dbReference type="GO" id="GO:0016887">
    <property type="term" value="F:ATP hydrolysis activity"/>
    <property type="evidence" value="ECO:0007669"/>
    <property type="project" value="InterPro"/>
</dbReference>
<feature type="non-terminal residue" evidence="2">
    <location>
        <position position="1"/>
    </location>
</feature>
<dbReference type="Gene3D" id="3.40.50.300">
    <property type="entry name" value="P-loop containing nucleotide triphosphate hydrolases"/>
    <property type="match status" value="1"/>
</dbReference>
<dbReference type="Pfam" id="PF00005">
    <property type="entry name" value="ABC_tran"/>
    <property type="match status" value="1"/>
</dbReference>
<dbReference type="InterPro" id="IPR027417">
    <property type="entry name" value="P-loop_NTPase"/>
</dbReference>
<dbReference type="GO" id="GO:0005524">
    <property type="term" value="F:ATP binding"/>
    <property type="evidence" value="ECO:0007669"/>
    <property type="project" value="InterPro"/>
</dbReference>
<accession>A0A813A1R1</accession>
<dbReference type="EMBL" id="CAJNJA010052030">
    <property type="protein sequence ID" value="CAE7845380.1"/>
    <property type="molecule type" value="Genomic_DNA"/>
</dbReference>
<dbReference type="CDD" id="cd03263">
    <property type="entry name" value="ABC_subfamily_A"/>
    <property type="match status" value="1"/>
</dbReference>
<gene>
    <name evidence="2" type="primary">Abca3</name>
    <name evidence="2" type="ORF">SNEC2469_LOCUS25967</name>
</gene>
<reference evidence="2" key="1">
    <citation type="submission" date="2021-02" db="EMBL/GenBank/DDBJ databases">
        <authorList>
            <person name="Dougan E. K."/>
            <person name="Rhodes N."/>
            <person name="Thang M."/>
            <person name="Chan C."/>
        </authorList>
    </citation>
    <scope>NUCLEOTIDE SEQUENCE</scope>
</reference>
<proteinExistence type="predicted"/>
<evidence type="ECO:0000259" key="1">
    <source>
        <dbReference type="Pfam" id="PF00005"/>
    </source>
</evidence>
<dbReference type="AlphaFoldDB" id="A0A813A1R1"/>
<dbReference type="GO" id="GO:0005319">
    <property type="term" value="F:lipid transporter activity"/>
    <property type="evidence" value="ECO:0007669"/>
    <property type="project" value="TreeGrafter"/>
</dbReference>
<dbReference type="GO" id="GO:0016020">
    <property type="term" value="C:membrane"/>
    <property type="evidence" value="ECO:0007669"/>
    <property type="project" value="InterPro"/>
</dbReference>
<dbReference type="PANTHER" id="PTHR19229">
    <property type="entry name" value="ATP-BINDING CASSETTE TRANSPORTER SUBFAMILY A ABCA"/>
    <property type="match status" value="1"/>
</dbReference>
<dbReference type="PANTHER" id="PTHR19229:SF250">
    <property type="entry name" value="ABC TRANSPORTER DOMAIN-CONTAINING PROTEIN-RELATED"/>
    <property type="match status" value="1"/>
</dbReference>
<comment type="caution">
    <text evidence="2">The sequence shown here is derived from an EMBL/GenBank/DDBJ whole genome shotgun (WGS) entry which is preliminary data.</text>
</comment>
<organism evidence="2 3">
    <name type="scientific">Symbiodinium necroappetens</name>
    <dbReference type="NCBI Taxonomy" id="1628268"/>
    <lineage>
        <taxon>Eukaryota</taxon>
        <taxon>Sar</taxon>
        <taxon>Alveolata</taxon>
        <taxon>Dinophyceae</taxon>
        <taxon>Suessiales</taxon>
        <taxon>Symbiodiniaceae</taxon>
        <taxon>Symbiodinium</taxon>
    </lineage>
</organism>
<dbReference type="InterPro" id="IPR026082">
    <property type="entry name" value="ABCA"/>
</dbReference>
<dbReference type="OrthoDB" id="312406at2759"/>
<sequence>LLGVNGAGKTTTMRMITGDTEVTNGDILVGGASVQDNRDAARRRLGYCPQFDALPDKLTVRETLSLYARIRGVPRDEVAQVTETMVRKMCLEAHQHNLCEYLSGGNKRKLSTALALIGEPDVVLLDEPSTGVDVGARRFLWEIIGDIRLNGHAVVLTSHSMEDLVCGRPKVYLVVERAIAVFGVVRALWFSILGWS</sequence>
<protein>
    <submittedName>
        <fullName evidence="2">Abca3 protein</fullName>
    </submittedName>
</protein>
<dbReference type="InterPro" id="IPR003439">
    <property type="entry name" value="ABC_transporter-like_ATP-bd"/>
</dbReference>